<protein>
    <submittedName>
        <fullName evidence="1">Transglutaminase family protein</fullName>
    </submittedName>
</protein>
<evidence type="ECO:0000313" key="2">
    <source>
        <dbReference type="Proteomes" id="UP001290462"/>
    </source>
</evidence>
<dbReference type="RefSeq" id="WP_322808221.1">
    <property type="nucleotide sequence ID" value="NZ_JAVBVO010000001.1"/>
</dbReference>
<dbReference type="Proteomes" id="UP001290462">
    <property type="component" value="Unassembled WGS sequence"/>
</dbReference>
<proteinExistence type="predicted"/>
<comment type="caution">
    <text evidence="1">The sequence shown here is derived from an EMBL/GenBank/DDBJ whole genome shotgun (WGS) entry which is preliminary data.</text>
</comment>
<gene>
    <name evidence="1" type="ORF">RAK27_00225</name>
</gene>
<dbReference type="Gene3D" id="3.10.620.30">
    <property type="match status" value="1"/>
</dbReference>
<name>A0AAW9JTR6_CARML</name>
<dbReference type="AlphaFoldDB" id="A0AAW9JTR6"/>
<organism evidence="1 2">
    <name type="scientific">Carnobacterium maltaromaticum</name>
    <name type="common">Carnobacterium piscicola</name>
    <dbReference type="NCBI Taxonomy" id="2751"/>
    <lineage>
        <taxon>Bacteria</taxon>
        <taxon>Bacillati</taxon>
        <taxon>Bacillota</taxon>
        <taxon>Bacilli</taxon>
        <taxon>Lactobacillales</taxon>
        <taxon>Carnobacteriaceae</taxon>
        <taxon>Carnobacterium</taxon>
    </lineage>
</organism>
<dbReference type="InterPro" id="IPR038765">
    <property type="entry name" value="Papain-like_cys_pep_sf"/>
</dbReference>
<reference evidence="1" key="1">
    <citation type="submission" date="2023-08" db="EMBL/GenBank/DDBJ databases">
        <title>Genomic characterization of piscicolin 126 produced by Carnobacterium maltaromaticum CM22 strain isolated from salmon (Salmo salar).</title>
        <authorList>
            <person name="Gonzalez-Gragera E."/>
            <person name="Garcia-Lopez J.D."/>
            <person name="Teso-Perez C."/>
            <person name="Gimenez-Hernandez I."/>
            <person name="Peralta-Sanchez J.M."/>
            <person name="Valdivia E."/>
            <person name="Montalban-Lopez M."/>
            <person name="Martin-Platero A.M."/>
            <person name="Banos A."/>
            <person name="Martinez-Bueno M."/>
        </authorList>
    </citation>
    <scope>NUCLEOTIDE SEQUENCE</scope>
    <source>
        <strain evidence="1">CM22</strain>
    </source>
</reference>
<sequence>MGKEYYRLNPALRSAETKQENIENWLSIQKTDFYHAQVAQERDYCFWCRIVETAKPNSLESYTSMSYTLNDPNTLNSAAKTNFILREDEVLIIHTLAVVRNGQVIDKLNDINVKVLDHVRDENYGNFDNEKSVTILIRDLHLNDIFLIETTIERTYASDSIRNKFFRYLYTYPGPYWAYSNYQWELKNETGQTIEGHYRYFRDESDTILEKEKIVLEDQDSFIIEEQQYTGKELKDLEIAPFIDFATQKNYPEITDTLADLYQQFYHVEIGTFAADLLKDLEALPSLESKIKYAIDFVQKEIYYLYNSSEMDGHEPQAAEVTYQTKQGDCKAKTVLLKVILDSLGVDSEIVLVNYNGDIFLPIYTPSPFNFNHAILKIYIDNHIYFVDATVANDQGFLEKRRKDSFMNYLEIKAGTTLQKQAPFQDQLPAIEEIIHCDVKEDVATFTLEGTMRGGVANNTREMFKNQANKDIISRFNGSIYSNMVLYNKYEQNEIDNHFSDTSIQIIEDNKELNELKVIYKATISEPYLKEGNKRFLHYWDRNYFLNDEAENHHHKDFPLWVDRNSVKMEIHLTVDQSIDQQEIFTRQECDFKSKYLQHRVTKKVSEHGVSCYLNYQTYRNLTLSGKELEDYIKINNQIRNSNWGLGIDIIEDGLFKKLGRLFKGK</sequence>
<dbReference type="SUPFAM" id="SSF54001">
    <property type="entry name" value="Cysteine proteinases"/>
    <property type="match status" value="1"/>
</dbReference>
<accession>A0AAW9JTR6</accession>
<evidence type="ECO:0000313" key="1">
    <source>
        <dbReference type="EMBL" id="MDZ5757080.1"/>
    </source>
</evidence>
<dbReference type="EMBL" id="JAVBVO010000001">
    <property type="protein sequence ID" value="MDZ5757080.1"/>
    <property type="molecule type" value="Genomic_DNA"/>
</dbReference>